<name>A0A835YX53_9STRA</name>
<accession>A0A835YX53</accession>
<reference evidence="2" key="1">
    <citation type="submission" date="2021-02" db="EMBL/GenBank/DDBJ databases">
        <title>First Annotated Genome of the Yellow-green Alga Tribonema minus.</title>
        <authorList>
            <person name="Mahan K.M."/>
        </authorList>
    </citation>
    <scope>NUCLEOTIDE SEQUENCE</scope>
    <source>
        <strain evidence="2">UTEX B ZZ1240</strain>
    </source>
</reference>
<organism evidence="2 3">
    <name type="scientific">Tribonema minus</name>
    <dbReference type="NCBI Taxonomy" id="303371"/>
    <lineage>
        <taxon>Eukaryota</taxon>
        <taxon>Sar</taxon>
        <taxon>Stramenopiles</taxon>
        <taxon>Ochrophyta</taxon>
        <taxon>PX clade</taxon>
        <taxon>Xanthophyceae</taxon>
        <taxon>Tribonematales</taxon>
        <taxon>Tribonemataceae</taxon>
        <taxon>Tribonema</taxon>
    </lineage>
</organism>
<gene>
    <name evidence="2" type="ORF">JKP88DRAFT_248315</name>
</gene>
<dbReference type="Proteomes" id="UP000664859">
    <property type="component" value="Unassembled WGS sequence"/>
</dbReference>
<protein>
    <submittedName>
        <fullName evidence="2">Uncharacterized protein</fullName>
    </submittedName>
</protein>
<sequence>MVIRGPSKYSCNDNRNEFMRPNTLQRRPTPHPHVEVPVPLHNPVGEAFVSLSRCPYSAEFVAALKFSGLNVHIVDIDTRQSPPWLPGVPTVIDVNGDGFCGDAAFEWLQAKIAEPPAYRNTSESDAAAFPAATNSHASSSAAPQGTPFISSTDKQSLGTSIADAYSSVQNDLTPSSGDAMCISESSEKVEDAYSKLMECREKIVVERSNVEPSELVNLITATATTVQPKTSDHYLSTHIKLDSANEAYNLANKFINMVAELQSQPNDDLLSGLFDSHGVSRHSCSAILGSSTSTVANAIASFRNDKDMESVKGVLNAAVLSIICLSQQRINACKDPSFSVNTLYANALAMMVKDEGNSKAAEETGKNTQEAEQYDERRLAESNSQAANRKAAAQREREAAAERGRVERKSAAEREIKQKASANRKEAAQREAAERASSLPQADGSRIELPPPPSAAFPPPPPSAVADADAENDADNFDDAYDLPLPPDTDEFHDSYDIRPPAARVPLHRVPLQLPEEPDAEMCNTYLGHGYTIPDAPDEFEHEVDDSNAIKVAKQKACEIWKIAHTSKRKCIRYMCLHKPGEISEGRFLVALARTMKNLMIGGSDEASAEEELDFYTESATFADAASTLMNVHAKFDELDYDMRRAGAAAPDLRAQLEEDVSESIEIDLNDLHYRTEERLGINQYSPPSRFAKTLVQFIALSSAAETVRWMPSLLNSAKLHGDKLIPLESAAATGFAAAKSAGNAMMQSEISQLTQASAANAWRSTSDLASAYSSSRRTQPKTEFAVEPAANVRKLGDDVPVELIRFATMATEAETRYRESMNALARIDGADLPAVITDVGDIMTIIGTYKDGAPICGDGTCKVGSTPLDDTACCSTLLYMGDEMTGLATAALDECDSRIVRLLSEKPVSDDILNKVIERAEGVEELKHSRLAAQTVLSDKQLLRSPLKQLERSIAERDPSYPRGTPAYNVARYLVQAARGGSDDVLSLQHAAVMLEAAEMGPAPSSFEEVGMLVTERMATKAVANVDADGLVQAYADLPLQALSDRSERVKESAVTLIKALRAADGSVAALVSAAEMVKETGIAYHGVDFDTPLQQAGLEVVKSMVESAWESGVSEVLAAYNQQLPARVKSEATNALIKSLRADSAAMDVIEGMIKTAPQVQAAASLNHGLDISGNSIEIYANSLKQLTSIHDGANSDTVRDAAKSEHTALMTHAIDNVASQGEQIGRAAFGLINGSASAATDMKTLANRAEVAITKAEKAELLSNRIHPASGASLGAALSVNRDAATFFDEFVHLQNVVQAGAGVAKNVNKGTTFNGAIEAVKLFAGEKALAKLDSALADRVTARLSAVVAGINTSPDWQSQLSAVTSTLSEWTQLATLASKASMPNAMSTLTAQTSTMLTAIRDTVNDTQWHDWLRQQSPHLATIIKGVTESPRRQPDAAEFVLLTVVDTTHDPVAEEYATALAGRAFDSATISLSNLAALHASATPDASRLTGDDAISTSLTTIYDLMAADAKSDHNVAALRNARGAIRDLVQEVKDLQLQQSQVTTVEASVIHDAPADEVQAAATEPFPTGPAALMKRVVSKLKAGKVSPEDAMVLLDPLTLLVPVYGNTANMSDNQLEDNQAIIIVNAVMTAVLEPENAHLVQGDLTTDGEELRELLRVNTHVKTRGKRAYEKVRATEEGSEVKAKRAKVDPKGPETKGEGNIKASADSDDTAAAVDVLTALATGQVSIPEAVHIMEPEVGSLADVKEAEKAVTNASSEKKSLNKKLSPSLTRHVFAVLRFSNKKSVRYAALVLIVASCAVLLIPASQAALCSKMAMYAVSKPGVYAALQHGATVKYGVTAGTLLGPVCGTGGTAALNAAVGGAAAATTGLGLAAYHRLNPASSQHTASPVPATAGAQHAEPDPGSAAASVPTVVTPASTPNTHALSADIQDTMDDPFAAALSARMEALAQEDELFQMFLRWKRMRYFESIDFTEQGALASAMADIHYVESLKEYSKAFADNWAAMLHNKPEWDRLILFTAGTKLDKCKTTKVAPAHMLIKQLPILKNKLRFINVPGDGDCAAHSLRVLRYSVTQDIISADDVRDEVCDCVRKATHSHIMGEAYAEARALEKAKSRSHRYMHYIEIALAVQGGILARADINVMILNRTVYGKVKYEAMTAYSKPHNEKWIFLAMTGAGKKGANHYEVVCEITPGGESGTGNELLRMVFDSGDQVVTELLSLRDSDQVFNFDDLYVIETAQDIESLIYDDFGFIKPSSSRSRMPK</sequence>
<feature type="region of interest" description="Disordered" evidence="1">
    <location>
        <begin position="358"/>
        <end position="494"/>
    </location>
</feature>
<feature type="compositionally biased region" description="Basic and acidic residues" evidence="1">
    <location>
        <begin position="1676"/>
        <end position="1707"/>
    </location>
</feature>
<feature type="compositionally biased region" description="Low complexity" evidence="1">
    <location>
        <begin position="131"/>
        <end position="142"/>
    </location>
</feature>
<feature type="compositionally biased region" description="Low complexity" evidence="1">
    <location>
        <begin position="1912"/>
        <end position="1927"/>
    </location>
</feature>
<proteinExistence type="predicted"/>
<feature type="compositionally biased region" description="Pro residues" evidence="1">
    <location>
        <begin position="449"/>
        <end position="463"/>
    </location>
</feature>
<comment type="caution">
    <text evidence="2">The sequence shown here is derived from an EMBL/GenBank/DDBJ whole genome shotgun (WGS) entry which is preliminary data.</text>
</comment>
<feature type="compositionally biased region" description="Basic and acidic residues" evidence="1">
    <location>
        <begin position="393"/>
        <end position="434"/>
    </location>
</feature>
<feature type="region of interest" description="Disordered" evidence="1">
    <location>
        <begin position="123"/>
        <end position="154"/>
    </location>
</feature>
<dbReference type="EMBL" id="JAFCMP010000517">
    <property type="protein sequence ID" value="KAG5178233.1"/>
    <property type="molecule type" value="Genomic_DNA"/>
</dbReference>
<evidence type="ECO:0000313" key="2">
    <source>
        <dbReference type="EMBL" id="KAG5178233.1"/>
    </source>
</evidence>
<evidence type="ECO:0000313" key="3">
    <source>
        <dbReference type="Proteomes" id="UP000664859"/>
    </source>
</evidence>
<keyword evidence="3" id="KW-1185">Reference proteome</keyword>
<dbReference type="CDD" id="cd22744">
    <property type="entry name" value="OTU"/>
    <property type="match status" value="1"/>
</dbReference>
<feature type="region of interest" description="Disordered" evidence="1">
    <location>
        <begin position="1889"/>
        <end position="1930"/>
    </location>
</feature>
<feature type="compositionally biased region" description="Acidic residues" evidence="1">
    <location>
        <begin position="468"/>
        <end position="481"/>
    </location>
</feature>
<feature type="region of interest" description="Disordered" evidence="1">
    <location>
        <begin position="1676"/>
        <end position="1712"/>
    </location>
</feature>
<evidence type="ECO:0000256" key="1">
    <source>
        <dbReference type="SAM" id="MobiDB-lite"/>
    </source>
</evidence>